<organism evidence="2 3">
    <name type="scientific">Pyrocoelia pectoralis</name>
    <dbReference type="NCBI Taxonomy" id="417401"/>
    <lineage>
        <taxon>Eukaryota</taxon>
        <taxon>Metazoa</taxon>
        <taxon>Ecdysozoa</taxon>
        <taxon>Arthropoda</taxon>
        <taxon>Hexapoda</taxon>
        <taxon>Insecta</taxon>
        <taxon>Pterygota</taxon>
        <taxon>Neoptera</taxon>
        <taxon>Endopterygota</taxon>
        <taxon>Coleoptera</taxon>
        <taxon>Polyphaga</taxon>
        <taxon>Elateriformia</taxon>
        <taxon>Elateroidea</taxon>
        <taxon>Lampyridae</taxon>
        <taxon>Lampyrinae</taxon>
        <taxon>Pyrocoelia</taxon>
    </lineage>
</organism>
<dbReference type="GO" id="GO:1902936">
    <property type="term" value="F:phosphatidylinositol bisphosphate binding"/>
    <property type="evidence" value="ECO:0007669"/>
    <property type="project" value="TreeGrafter"/>
</dbReference>
<evidence type="ECO:0000313" key="2">
    <source>
        <dbReference type="EMBL" id="KAK5637955.1"/>
    </source>
</evidence>
<dbReference type="EMBL" id="JAVRBK010000010">
    <property type="protein sequence ID" value="KAK5637955.1"/>
    <property type="molecule type" value="Genomic_DNA"/>
</dbReference>
<evidence type="ECO:0000313" key="3">
    <source>
        <dbReference type="Proteomes" id="UP001329430"/>
    </source>
</evidence>
<dbReference type="Proteomes" id="UP001329430">
    <property type="component" value="Chromosome 10"/>
</dbReference>
<dbReference type="PANTHER" id="PTHR10174">
    <property type="entry name" value="ALPHA-TOCOPHEROL TRANSFER PROTEIN-RELATED"/>
    <property type="match status" value="1"/>
</dbReference>
<dbReference type="AlphaFoldDB" id="A0AAN7Z5N6"/>
<dbReference type="Pfam" id="PF00650">
    <property type="entry name" value="CRAL_TRIO"/>
    <property type="match status" value="1"/>
</dbReference>
<dbReference type="InterPro" id="IPR001251">
    <property type="entry name" value="CRAL-TRIO_dom"/>
</dbReference>
<comment type="caution">
    <text evidence="2">The sequence shown here is derived from an EMBL/GenBank/DDBJ whole genome shotgun (WGS) entry which is preliminary data.</text>
</comment>
<keyword evidence="3" id="KW-1185">Reference proteome</keyword>
<dbReference type="SUPFAM" id="SSF52087">
    <property type="entry name" value="CRAL/TRIO domain"/>
    <property type="match status" value="1"/>
</dbReference>
<dbReference type="PANTHER" id="PTHR10174:SF224">
    <property type="entry name" value="RETINOL-BINDING PROTEIN PINTA"/>
    <property type="match status" value="1"/>
</dbReference>
<dbReference type="Gene3D" id="1.20.5.1200">
    <property type="entry name" value="Alpha-tocopherol transfer"/>
    <property type="match status" value="1"/>
</dbReference>
<dbReference type="Gene3D" id="3.40.525.10">
    <property type="entry name" value="CRAL-TRIO lipid binding domain"/>
    <property type="match status" value="1"/>
</dbReference>
<dbReference type="PROSITE" id="PS50191">
    <property type="entry name" value="CRAL_TRIO"/>
    <property type="match status" value="1"/>
</dbReference>
<dbReference type="CDD" id="cd00170">
    <property type="entry name" value="SEC14"/>
    <property type="match status" value="1"/>
</dbReference>
<dbReference type="InterPro" id="IPR036865">
    <property type="entry name" value="CRAL-TRIO_dom_sf"/>
</dbReference>
<name>A0AAN7Z5N6_9COLE</name>
<sequence length="167" mass="19397">MMIDILLKDDDYLMMGQCVIFDVKGMRISKLIELPIKDIKAILSFRFAYPELVKRIIILNASGIMYPTLLTIKKLVGEKFGERMCICAEGHLEELHRYVPLSILPKEYGGEACLKEQLDHWKQKMEDNRAWFVEDAVFGTDESKRIRTEFDEDIFGVDGSFRRLAID</sequence>
<protein>
    <recommendedName>
        <fullName evidence="1">CRAL-TRIO domain-containing protein</fullName>
    </recommendedName>
</protein>
<accession>A0AAN7Z5N6</accession>
<evidence type="ECO:0000259" key="1">
    <source>
        <dbReference type="PROSITE" id="PS50191"/>
    </source>
</evidence>
<reference evidence="2 3" key="1">
    <citation type="journal article" date="2024" name="Insects">
        <title>An Improved Chromosome-Level Genome Assembly of the Firefly Pyrocoelia pectoralis.</title>
        <authorList>
            <person name="Fu X."/>
            <person name="Meyer-Rochow V.B."/>
            <person name="Ballantyne L."/>
            <person name="Zhu X."/>
        </authorList>
    </citation>
    <scope>NUCLEOTIDE SEQUENCE [LARGE SCALE GENOMIC DNA]</scope>
    <source>
        <strain evidence="2">XCY_ONT2</strain>
    </source>
</reference>
<dbReference type="GO" id="GO:0016020">
    <property type="term" value="C:membrane"/>
    <property type="evidence" value="ECO:0007669"/>
    <property type="project" value="TreeGrafter"/>
</dbReference>
<proteinExistence type="predicted"/>
<gene>
    <name evidence="2" type="ORF">RI129_012250</name>
</gene>
<feature type="domain" description="CRAL-TRIO" evidence="1">
    <location>
        <begin position="1"/>
        <end position="116"/>
    </location>
</feature>